<dbReference type="PROSITE" id="PS00086">
    <property type="entry name" value="CYTOCHROME_P450"/>
    <property type="match status" value="1"/>
</dbReference>
<feature type="non-terminal residue" evidence="9">
    <location>
        <position position="572"/>
    </location>
</feature>
<dbReference type="PANTHER" id="PTHR24305:SF232">
    <property type="entry name" value="P450, PUTATIVE (EUROFUNG)-RELATED"/>
    <property type="match status" value="1"/>
</dbReference>
<reference evidence="9" key="1">
    <citation type="journal article" date="2021" name="Nat. Commun.">
        <title>Genetic determinants of endophytism in the Arabidopsis root mycobiome.</title>
        <authorList>
            <person name="Mesny F."/>
            <person name="Miyauchi S."/>
            <person name="Thiergart T."/>
            <person name="Pickel B."/>
            <person name="Atanasova L."/>
            <person name="Karlsson M."/>
            <person name="Huettel B."/>
            <person name="Barry K.W."/>
            <person name="Haridas S."/>
            <person name="Chen C."/>
            <person name="Bauer D."/>
            <person name="Andreopoulos W."/>
            <person name="Pangilinan J."/>
            <person name="LaButti K."/>
            <person name="Riley R."/>
            <person name="Lipzen A."/>
            <person name="Clum A."/>
            <person name="Drula E."/>
            <person name="Henrissat B."/>
            <person name="Kohler A."/>
            <person name="Grigoriev I.V."/>
            <person name="Martin F.M."/>
            <person name="Hacquard S."/>
        </authorList>
    </citation>
    <scope>NUCLEOTIDE SEQUENCE</scope>
    <source>
        <strain evidence="9">MPI-CAGE-CH-0230</strain>
    </source>
</reference>
<evidence type="ECO:0000256" key="1">
    <source>
        <dbReference type="ARBA" id="ARBA00001971"/>
    </source>
</evidence>
<dbReference type="Proteomes" id="UP000756346">
    <property type="component" value="Unassembled WGS sequence"/>
</dbReference>
<dbReference type="AlphaFoldDB" id="A0A9P9BRB4"/>
<keyword evidence="7" id="KW-0503">Monooxygenase</keyword>
<feature type="non-terminal residue" evidence="9">
    <location>
        <position position="1"/>
    </location>
</feature>
<evidence type="ECO:0000313" key="10">
    <source>
        <dbReference type="Proteomes" id="UP000756346"/>
    </source>
</evidence>
<feature type="compositionally biased region" description="Basic and acidic residues" evidence="8">
    <location>
        <begin position="457"/>
        <end position="470"/>
    </location>
</feature>
<name>A0A9P9BRB4_9PEZI</name>
<dbReference type="EMBL" id="JAGTJQ010000003">
    <property type="protein sequence ID" value="KAH7035743.1"/>
    <property type="molecule type" value="Genomic_DNA"/>
</dbReference>
<evidence type="ECO:0000256" key="8">
    <source>
        <dbReference type="SAM" id="MobiDB-lite"/>
    </source>
</evidence>
<keyword evidence="10" id="KW-1185">Reference proteome</keyword>
<dbReference type="PRINTS" id="PR00385">
    <property type="entry name" value="P450"/>
</dbReference>
<keyword evidence="7" id="KW-0560">Oxidoreductase</keyword>
<feature type="binding site" description="axial binding residue" evidence="6">
    <location>
        <position position="518"/>
    </location>
    <ligand>
        <name>heme</name>
        <dbReference type="ChEBI" id="CHEBI:30413"/>
    </ligand>
    <ligandPart>
        <name>Fe</name>
        <dbReference type="ChEBI" id="CHEBI:18248"/>
    </ligandPart>
</feature>
<comment type="similarity">
    <text evidence="2 7">Belongs to the cytochrome P450 family.</text>
</comment>
<dbReference type="GO" id="GO:0005506">
    <property type="term" value="F:iron ion binding"/>
    <property type="evidence" value="ECO:0007669"/>
    <property type="project" value="InterPro"/>
</dbReference>
<dbReference type="Gene3D" id="1.10.630.10">
    <property type="entry name" value="Cytochrome P450"/>
    <property type="match status" value="1"/>
</dbReference>
<accession>A0A9P9BRB4</accession>
<feature type="region of interest" description="Disordered" evidence="8">
    <location>
        <begin position="453"/>
        <end position="476"/>
    </location>
</feature>
<evidence type="ECO:0000256" key="2">
    <source>
        <dbReference type="ARBA" id="ARBA00010617"/>
    </source>
</evidence>
<evidence type="ECO:0000256" key="4">
    <source>
        <dbReference type="ARBA" id="ARBA00022723"/>
    </source>
</evidence>
<sequence>LLYLLRQWALPKPLPGIPFNEAATKLLLGDAAELRAIKQAGGRARAWVGQQTVKHNSPIAQVFLQPLGKPAVVLSDYREAQDILLRRGKEFDRGGRNIEAFKGVLPWHHIAMKTSDPQFKKNRELVKDLMTHQFLNTVSAPEIYRNTVKFVDLWKLKAKIANGRPFRADDDIHIMAFDIIKVVALGDGDNVSMTDAYAQLIKDSNLGGEKQSAEGQDEPFEFPVNEPNVDLCAHMVMQEAVGKAVTQPFPKIFNFLHGRTAEMREAHANKERMLGEQVAHALKRIEAEGKASTARGEHDGVRSALDHMLRREMAAAAKAGRAPVFNSPSMYDELYGYIGAGHDTTSTTLQWGLKFLSKHPEVQTRLRDALHAAYPEAHAQGRLPDIAEMTAKMGNHQIPYLEAVIEETLRLNGPIPTLLREATVDTVVLGNPIPKGTMIFFDLVGPSMLKPSIPVPESHRSDSSQRHAADTRGSWDGAEPHAFVPERWLTQQQPEQQQDTFSPQAGPILTFSTGVRGCFGRRLAYLELRIVITLLLWSLELLPLPEDSRGLNDWDVIESMTLKPAKCFVRLA</sequence>
<dbReference type="InterPro" id="IPR002401">
    <property type="entry name" value="Cyt_P450_E_grp-I"/>
</dbReference>
<dbReference type="InterPro" id="IPR001128">
    <property type="entry name" value="Cyt_P450"/>
</dbReference>
<keyword evidence="5 6" id="KW-0408">Iron</keyword>
<comment type="caution">
    <text evidence="9">The sequence shown here is derived from an EMBL/GenBank/DDBJ whole genome shotgun (WGS) entry which is preliminary data.</text>
</comment>
<dbReference type="InterPro" id="IPR050121">
    <property type="entry name" value="Cytochrome_P450_monoxygenase"/>
</dbReference>
<keyword evidence="4 6" id="KW-0479">Metal-binding</keyword>
<dbReference type="GeneID" id="70178510"/>
<dbReference type="GO" id="GO:0016705">
    <property type="term" value="F:oxidoreductase activity, acting on paired donors, with incorporation or reduction of molecular oxygen"/>
    <property type="evidence" value="ECO:0007669"/>
    <property type="project" value="InterPro"/>
</dbReference>
<dbReference type="GO" id="GO:0004497">
    <property type="term" value="F:monooxygenase activity"/>
    <property type="evidence" value="ECO:0007669"/>
    <property type="project" value="UniProtKB-KW"/>
</dbReference>
<protein>
    <submittedName>
        <fullName evidence="9">Cytochrome P450</fullName>
    </submittedName>
</protein>
<dbReference type="InterPro" id="IPR036396">
    <property type="entry name" value="Cyt_P450_sf"/>
</dbReference>
<gene>
    <name evidence="9" type="ORF">B0I36DRAFT_215706</name>
</gene>
<evidence type="ECO:0000313" key="9">
    <source>
        <dbReference type="EMBL" id="KAH7035743.1"/>
    </source>
</evidence>
<evidence type="ECO:0000256" key="7">
    <source>
        <dbReference type="RuleBase" id="RU000461"/>
    </source>
</evidence>
<evidence type="ECO:0000256" key="6">
    <source>
        <dbReference type="PIRSR" id="PIRSR602401-1"/>
    </source>
</evidence>
<dbReference type="SUPFAM" id="SSF48264">
    <property type="entry name" value="Cytochrome P450"/>
    <property type="match status" value="1"/>
</dbReference>
<dbReference type="Pfam" id="PF00067">
    <property type="entry name" value="p450"/>
    <property type="match status" value="2"/>
</dbReference>
<comment type="cofactor">
    <cofactor evidence="1 6">
        <name>heme</name>
        <dbReference type="ChEBI" id="CHEBI:30413"/>
    </cofactor>
</comment>
<evidence type="ECO:0000256" key="3">
    <source>
        <dbReference type="ARBA" id="ARBA00022617"/>
    </source>
</evidence>
<proteinExistence type="inferred from homology"/>
<evidence type="ECO:0000256" key="5">
    <source>
        <dbReference type="ARBA" id="ARBA00023004"/>
    </source>
</evidence>
<dbReference type="InterPro" id="IPR017972">
    <property type="entry name" value="Cyt_P450_CS"/>
</dbReference>
<organism evidence="9 10">
    <name type="scientific">Microdochium trichocladiopsis</name>
    <dbReference type="NCBI Taxonomy" id="1682393"/>
    <lineage>
        <taxon>Eukaryota</taxon>
        <taxon>Fungi</taxon>
        <taxon>Dikarya</taxon>
        <taxon>Ascomycota</taxon>
        <taxon>Pezizomycotina</taxon>
        <taxon>Sordariomycetes</taxon>
        <taxon>Xylariomycetidae</taxon>
        <taxon>Xylariales</taxon>
        <taxon>Microdochiaceae</taxon>
        <taxon>Microdochium</taxon>
    </lineage>
</organism>
<dbReference type="RefSeq" id="XP_046015836.1">
    <property type="nucleotide sequence ID" value="XM_046148964.1"/>
</dbReference>
<dbReference type="GO" id="GO:0020037">
    <property type="term" value="F:heme binding"/>
    <property type="evidence" value="ECO:0007669"/>
    <property type="project" value="InterPro"/>
</dbReference>
<dbReference type="PANTHER" id="PTHR24305">
    <property type="entry name" value="CYTOCHROME P450"/>
    <property type="match status" value="1"/>
</dbReference>
<dbReference type="OrthoDB" id="1470350at2759"/>
<keyword evidence="3 6" id="KW-0349">Heme</keyword>
<dbReference type="PRINTS" id="PR00463">
    <property type="entry name" value="EP450I"/>
</dbReference>